<dbReference type="Pfam" id="PF13487">
    <property type="entry name" value="HD_5"/>
    <property type="match status" value="1"/>
</dbReference>
<dbReference type="PANTHER" id="PTHR45228:SF4">
    <property type="entry name" value="LIPOPROTEIN"/>
    <property type="match status" value="1"/>
</dbReference>
<dbReference type="Proteomes" id="UP000586254">
    <property type="component" value="Unassembled WGS sequence"/>
</dbReference>
<dbReference type="EMBL" id="JACCKS010000007">
    <property type="protein sequence ID" value="NZA38024.1"/>
    <property type="molecule type" value="Genomic_DNA"/>
</dbReference>
<gene>
    <name evidence="2" type="ORF">H0N91_07680</name>
</gene>
<sequence>MKIQRVLKNHLRNCTPEVQGHCFRVGVLTETIFLEMGYGSQLAEGQLQDGSVPLSYHDIGKSLVPKTILEKPGALTAGERVIMMRHSQLGAGMFKELFDDGPMRPEEKAFCKMGYDLCRHHHEWYNGKGSPDQLRGSEIPFVARVCAVADAWDAMTTPRCYREVMTPDAALDEIRRYAGTQFDPEIAEVFCALAPHVIHR</sequence>
<dbReference type="Gene3D" id="1.10.3210.10">
    <property type="entry name" value="Hypothetical protein af1432"/>
    <property type="match status" value="1"/>
</dbReference>
<organism evidence="2 3">
    <name type="scientific">Eubacterium callanderi</name>
    <dbReference type="NCBI Taxonomy" id="53442"/>
    <lineage>
        <taxon>Bacteria</taxon>
        <taxon>Bacillati</taxon>
        <taxon>Bacillota</taxon>
        <taxon>Clostridia</taxon>
        <taxon>Eubacteriales</taxon>
        <taxon>Eubacteriaceae</taxon>
        <taxon>Eubacterium</taxon>
    </lineage>
</organism>
<dbReference type="RefSeq" id="WP_180493239.1">
    <property type="nucleotide sequence ID" value="NZ_JACCKS010000007.1"/>
</dbReference>
<evidence type="ECO:0000313" key="3">
    <source>
        <dbReference type="Proteomes" id="UP000586254"/>
    </source>
</evidence>
<dbReference type="InterPro" id="IPR037522">
    <property type="entry name" value="HD_GYP_dom"/>
</dbReference>
<dbReference type="PROSITE" id="PS51832">
    <property type="entry name" value="HD_GYP"/>
    <property type="match status" value="1"/>
</dbReference>
<protein>
    <submittedName>
        <fullName evidence="2">HD domain-containing protein</fullName>
    </submittedName>
</protein>
<dbReference type="CDD" id="cd00077">
    <property type="entry name" value="HDc"/>
    <property type="match status" value="1"/>
</dbReference>
<dbReference type="AlphaFoldDB" id="A0A853JN48"/>
<reference evidence="2 3" key="1">
    <citation type="submission" date="2020-07" db="EMBL/GenBank/DDBJ databases">
        <title>Organ Donor 1.</title>
        <authorList>
            <person name="Marsh A.J."/>
            <person name="Azcarate-Peril M.A."/>
        </authorList>
    </citation>
    <scope>NUCLEOTIDE SEQUENCE [LARGE SCALE GENOMIC DNA]</scope>
    <source>
        <strain evidence="2 3">AMC0717</strain>
    </source>
</reference>
<dbReference type="PANTHER" id="PTHR45228">
    <property type="entry name" value="CYCLIC DI-GMP PHOSPHODIESTERASE TM_0186-RELATED"/>
    <property type="match status" value="1"/>
</dbReference>
<dbReference type="SUPFAM" id="SSF109604">
    <property type="entry name" value="HD-domain/PDEase-like"/>
    <property type="match status" value="1"/>
</dbReference>
<name>A0A853JN48_9FIRM</name>
<dbReference type="InterPro" id="IPR003607">
    <property type="entry name" value="HD/PDEase_dom"/>
</dbReference>
<comment type="caution">
    <text evidence="2">The sequence shown here is derived from an EMBL/GenBank/DDBJ whole genome shotgun (WGS) entry which is preliminary data.</text>
</comment>
<evidence type="ECO:0000259" key="1">
    <source>
        <dbReference type="PROSITE" id="PS51832"/>
    </source>
</evidence>
<evidence type="ECO:0000313" key="2">
    <source>
        <dbReference type="EMBL" id="NZA38024.1"/>
    </source>
</evidence>
<accession>A0A853JN48</accession>
<dbReference type="InterPro" id="IPR052020">
    <property type="entry name" value="Cyclic_di-GMP/3'3'-cGAMP_PDE"/>
</dbReference>
<proteinExistence type="predicted"/>
<feature type="domain" description="HD-GYP" evidence="1">
    <location>
        <begin position="1"/>
        <end position="200"/>
    </location>
</feature>